<dbReference type="AlphaFoldDB" id="A0A8D5G4V0"/>
<dbReference type="InterPro" id="IPR021109">
    <property type="entry name" value="Peptidase_aspartic_dom_sf"/>
</dbReference>
<accession>A0A8D5G4V0</accession>
<organism evidence="1 2">
    <name type="scientific">Methyloradius palustris</name>
    <dbReference type="NCBI Taxonomy" id="2778876"/>
    <lineage>
        <taxon>Bacteria</taxon>
        <taxon>Pseudomonadati</taxon>
        <taxon>Pseudomonadota</taxon>
        <taxon>Betaproteobacteria</taxon>
        <taxon>Nitrosomonadales</taxon>
        <taxon>Methylophilaceae</taxon>
        <taxon>Methyloradius</taxon>
    </lineage>
</organism>
<gene>
    <name evidence="1" type="ORF">ZMTM_20290</name>
</gene>
<dbReference type="SUPFAM" id="SSF50630">
    <property type="entry name" value="Acid proteases"/>
    <property type="match status" value="1"/>
</dbReference>
<sequence>MVIINAGKPQTLSVGQTVQGVKLISADSAKAVFEVEGKQKELGMGQAASVGGNSPSAGNVTLYADSAGHYFADGYVNGASLRFLVDTGATAVALNSGDAAYAGLDYKRGKKELLETASGTVVGYNVVINTLKIGGLVLNQVNALVLEGGSPSVVLLGMTALNRMDMKRDATTMTLTKKY</sequence>
<dbReference type="EMBL" id="AP024110">
    <property type="protein sequence ID" value="BCM25770.1"/>
    <property type="molecule type" value="Genomic_DNA"/>
</dbReference>
<reference evidence="1" key="1">
    <citation type="journal article" date="2021" name="Arch. Microbiol.">
        <title>Methyloradius palustris gen. nov., sp. nov., a methanol-oxidizing bacterium isolated from snow.</title>
        <authorList>
            <person name="Miyadera T."/>
            <person name="Kojima H."/>
            <person name="Fukui M."/>
        </authorList>
    </citation>
    <scope>NUCLEOTIDE SEQUENCE</scope>
    <source>
        <strain evidence="1">Zm11</strain>
    </source>
</reference>
<dbReference type="InterPro" id="IPR034122">
    <property type="entry name" value="Retropepsin-like_bacterial"/>
</dbReference>
<dbReference type="CDD" id="cd05483">
    <property type="entry name" value="retropepsin_like_bacteria"/>
    <property type="match status" value="1"/>
</dbReference>
<dbReference type="NCBIfam" id="TIGR02281">
    <property type="entry name" value="clan_AA_DTGA"/>
    <property type="match status" value="1"/>
</dbReference>
<proteinExistence type="predicted"/>
<dbReference type="Gene3D" id="2.40.70.10">
    <property type="entry name" value="Acid Proteases"/>
    <property type="match status" value="1"/>
</dbReference>
<dbReference type="KEGG" id="mpau:ZMTM_20290"/>
<evidence type="ECO:0008006" key="3">
    <source>
        <dbReference type="Google" id="ProtNLM"/>
    </source>
</evidence>
<dbReference type="InterPro" id="IPR011969">
    <property type="entry name" value="Clan_AA_Asp_peptidase_C"/>
</dbReference>
<dbReference type="Pfam" id="PF13975">
    <property type="entry name" value="gag-asp_proteas"/>
    <property type="match status" value="1"/>
</dbReference>
<name>A0A8D5G4V0_9PROT</name>
<protein>
    <recommendedName>
        <fullName evidence="3">TIGR02281 family clan AA aspartic protease</fullName>
    </recommendedName>
</protein>
<evidence type="ECO:0000313" key="2">
    <source>
        <dbReference type="Proteomes" id="UP000826722"/>
    </source>
</evidence>
<keyword evidence="2" id="KW-1185">Reference proteome</keyword>
<evidence type="ECO:0000313" key="1">
    <source>
        <dbReference type="EMBL" id="BCM25770.1"/>
    </source>
</evidence>
<dbReference type="Proteomes" id="UP000826722">
    <property type="component" value="Chromosome"/>
</dbReference>